<dbReference type="InterPro" id="IPR000653">
    <property type="entry name" value="DegT/StrS_aminotransferase"/>
</dbReference>
<evidence type="ECO:0008006" key="11">
    <source>
        <dbReference type="Google" id="ProtNLM"/>
    </source>
</evidence>
<accession>A0A0S7WUP5</accession>
<dbReference type="Proteomes" id="UP000052008">
    <property type="component" value="Unassembled WGS sequence"/>
</dbReference>
<dbReference type="Pfam" id="PF01041">
    <property type="entry name" value="DegT_DnrJ_EryC1"/>
    <property type="match status" value="1"/>
</dbReference>
<reference evidence="9 10" key="1">
    <citation type="journal article" date="2015" name="Microbiome">
        <title>Genomic resolution of linkages in carbon, nitrogen, and sulfur cycling among widespread estuary sediment bacteria.</title>
        <authorList>
            <person name="Baker B.J."/>
            <person name="Lazar C.S."/>
            <person name="Teske A.P."/>
            <person name="Dick G.J."/>
        </authorList>
    </citation>
    <scope>NUCLEOTIDE SEQUENCE [LARGE SCALE GENOMIC DNA]</scope>
    <source>
        <strain evidence="9">DG_24</strain>
    </source>
</reference>
<dbReference type="PANTHER" id="PTHR30244:SF34">
    <property type="entry name" value="DTDP-4-AMINO-4,6-DIDEOXYGALACTOSE TRANSAMINASE"/>
    <property type="match status" value="1"/>
</dbReference>
<dbReference type="EMBL" id="LIZS01000010">
    <property type="protein sequence ID" value="KPJ53896.1"/>
    <property type="molecule type" value="Genomic_DNA"/>
</dbReference>
<dbReference type="STRING" id="1703770.AMJ39_02575"/>
<protein>
    <recommendedName>
        <fullName evidence="11">Aminotransferase DegT</fullName>
    </recommendedName>
</protein>
<evidence type="ECO:0000256" key="2">
    <source>
        <dbReference type="ARBA" id="ARBA00022576"/>
    </source>
</evidence>
<dbReference type="PIRSF" id="PIRSF000390">
    <property type="entry name" value="PLP_StrS"/>
    <property type="match status" value="1"/>
</dbReference>
<dbReference type="Gene3D" id="3.90.1150.10">
    <property type="entry name" value="Aspartate Aminotransferase, domain 1"/>
    <property type="match status" value="1"/>
</dbReference>
<evidence type="ECO:0000256" key="7">
    <source>
        <dbReference type="PIRSR" id="PIRSR000390-2"/>
    </source>
</evidence>
<dbReference type="PANTHER" id="PTHR30244">
    <property type="entry name" value="TRANSAMINASE"/>
    <property type="match status" value="1"/>
</dbReference>
<dbReference type="CDD" id="cd00616">
    <property type="entry name" value="AHBA_syn"/>
    <property type="match status" value="1"/>
</dbReference>
<evidence type="ECO:0000256" key="8">
    <source>
        <dbReference type="RuleBase" id="RU004508"/>
    </source>
</evidence>
<evidence type="ECO:0000256" key="6">
    <source>
        <dbReference type="PIRSR" id="PIRSR000390-1"/>
    </source>
</evidence>
<comment type="similarity">
    <text evidence="5 8">Belongs to the DegT/DnrJ/EryC1 family.</text>
</comment>
<feature type="active site" description="Proton acceptor" evidence="6">
    <location>
        <position position="181"/>
    </location>
</feature>
<dbReference type="Gene3D" id="3.40.640.10">
    <property type="entry name" value="Type I PLP-dependent aspartate aminotransferase-like (Major domain)"/>
    <property type="match status" value="1"/>
</dbReference>
<gene>
    <name evidence="9" type="ORF">AMJ39_02575</name>
</gene>
<keyword evidence="3" id="KW-0808">Transferase</keyword>
<dbReference type="InterPro" id="IPR015421">
    <property type="entry name" value="PyrdxlP-dep_Trfase_major"/>
</dbReference>
<feature type="modified residue" description="N6-(pyridoxal phosphate)lysine" evidence="7">
    <location>
        <position position="181"/>
    </location>
</feature>
<dbReference type="InterPro" id="IPR015422">
    <property type="entry name" value="PyrdxlP-dep_Trfase_small"/>
</dbReference>
<dbReference type="GO" id="GO:0008483">
    <property type="term" value="F:transaminase activity"/>
    <property type="evidence" value="ECO:0007669"/>
    <property type="project" value="UniProtKB-KW"/>
</dbReference>
<organism evidence="9 10">
    <name type="scientific">candidate division TA06 bacterium DG_24</name>
    <dbReference type="NCBI Taxonomy" id="1703770"/>
    <lineage>
        <taxon>Bacteria</taxon>
        <taxon>Bacteria division TA06</taxon>
    </lineage>
</organism>
<comment type="caution">
    <text evidence="9">The sequence shown here is derived from an EMBL/GenBank/DDBJ whole genome shotgun (WGS) entry which is preliminary data.</text>
</comment>
<comment type="cofactor">
    <cofactor evidence="1">
        <name>pyridoxal 5'-phosphate</name>
        <dbReference type="ChEBI" id="CHEBI:597326"/>
    </cofactor>
</comment>
<proteinExistence type="inferred from homology"/>
<dbReference type="GO" id="GO:0000271">
    <property type="term" value="P:polysaccharide biosynthetic process"/>
    <property type="evidence" value="ECO:0007669"/>
    <property type="project" value="TreeGrafter"/>
</dbReference>
<dbReference type="InterPro" id="IPR015424">
    <property type="entry name" value="PyrdxlP-dep_Trfase"/>
</dbReference>
<name>A0A0S7WUP5_UNCT6</name>
<dbReference type="FunFam" id="3.40.640.10:FF:000090">
    <property type="entry name" value="Pyridoxal phosphate-dependent aminotransferase"/>
    <property type="match status" value="1"/>
</dbReference>
<evidence type="ECO:0000313" key="10">
    <source>
        <dbReference type="Proteomes" id="UP000052008"/>
    </source>
</evidence>
<evidence type="ECO:0000256" key="3">
    <source>
        <dbReference type="ARBA" id="ARBA00022679"/>
    </source>
</evidence>
<evidence type="ECO:0000256" key="5">
    <source>
        <dbReference type="ARBA" id="ARBA00037999"/>
    </source>
</evidence>
<keyword evidence="2" id="KW-0032">Aminotransferase</keyword>
<dbReference type="PATRIC" id="fig|1703770.3.peg.961"/>
<dbReference type="SUPFAM" id="SSF53383">
    <property type="entry name" value="PLP-dependent transferases"/>
    <property type="match status" value="1"/>
</dbReference>
<evidence type="ECO:0000256" key="1">
    <source>
        <dbReference type="ARBA" id="ARBA00001933"/>
    </source>
</evidence>
<keyword evidence="4 7" id="KW-0663">Pyridoxal phosphate</keyword>
<dbReference type="AlphaFoldDB" id="A0A0S7WUP5"/>
<dbReference type="GO" id="GO:0030170">
    <property type="term" value="F:pyridoxal phosphate binding"/>
    <property type="evidence" value="ECO:0007669"/>
    <property type="project" value="TreeGrafter"/>
</dbReference>
<evidence type="ECO:0000256" key="4">
    <source>
        <dbReference type="ARBA" id="ARBA00022898"/>
    </source>
</evidence>
<sequence length="380" mass="41715">MDVPVAKPFFSNEEVEAVRQVIASGWVSQGPKVREFEQAFAAFVGTREAVAVSSCTAALHLSLAALGIREGDEVILPAFTFVASANVVLYQRAVPVLADIDLDSYTIDPDDVERCLSPRTKAIMPVHLFGLAADMDPLLETAARHGVSVVEDAACAHAATHRGRNVGTFGTVACFSFHPRKLLSTGEGGMITTDDADLARRLRSLRSHGGSVEAYERHAARSVAEPKFVELGYNYRLTDIQAAIGLVQLSRAGQMLEQRRKLADRYGESLKGLRCLRLPMEPARALHTFQSYVVRVTEECQVTRDEVMEQLQLRGISTRRGTNAIHHEPLYRGLVPAEPAKLKRSTHAEQSTLALPLYPSMTDDEQDAVIEALREVLAKE</sequence>
<evidence type="ECO:0000313" key="9">
    <source>
        <dbReference type="EMBL" id="KPJ53896.1"/>
    </source>
</evidence>